<gene>
    <name evidence="3" type="ORF">SAMN05421688_2380</name>
</gene>
<dbReference type="GO" id="GO:0030313">
    <property type="term" value="C:cell envelope"/>
    <property type="evidence" value="ECO:0007669"/>
    <property type="project" value="UniProtKB-SubCell"/>
</dbReference>
<dbReference type="Gene3D" id="2.70.98.70">
    <property type="match status" value="1"/>
</dbReference>
<dbReference type="InterPro" id="IPR008929">
    <property type="entry name" value="Chondroitin_lyas"/>
</dbReference>
<protein>
    <submittedName>
        <fullName evidence="3">Uncharacterized conserved protein, heparinase superfamily</fullName>
    </submittedName>
</protein>
<dbReference type="GO" id="GO:0016829">
    <property type="term" value="F:lyase activity"/>
    <property type="evidence" value="ECO:0007669"/>
    <property type="project" value="InterPro"/>
</dbReference>
<evidence type="ECO:0000313" key="4">
    <source>
        <dbReference type="Proteomes" id="UP000198796"/>
    </source>
</evidence>
<dbReference type="STRING" id="871651.SAMN05421688_2380"/>
<reference evidence="3 4" key="1">
    <citation type="submission" date="2016-10" db="EMBL/GenBank/DDBJ databases">
        <authorList>
            <person name="de Groot N.N."/>
        </authorList>
    </citation>
    <scope>NUCLEOTIDE SEQUENCE [LARGE SCALE GENOMIC DNA]</scope>
    <source>
        <strain evidence="3 4">DSM 29316</strain>
    </source>
</reference>
<proteinExistence type="predicted"/>
<dbReference type="RefSeq" id="WP_092064940.1">
    <property type="nucleotide sequence ID" value="NZ_FOJU01000003.1"/>
</dbReference>
<dbReference type="OrthoDB" id="9787373at2"/>
<organism evidence="3 4">
    <name type="scientific">Poseidonocella pacifica</name>
    <dbReference type="NCBI Taxonomy" id="871651"/>
    <lineage>
        <taxon>Bacteria</taxon>
        <taxon>Pseudomonadati</taxon>
        <taxon>Pseudomonadota</taxon>
        <taxon>Alphaproteobacteria</taxon>
        <taxon>Rhodobacterales</taxon>
        <taxon>Roseobacteraceae</taxon>
        <taxon>Poseidonocella</taxon>
    </lineage>
</organism>
<comment type="subcellular location">
    <subcellularLocation>
        <location evidence="1">Cell envelope</location>
    </subcellularLocation>
</comment>
<accession>A0A1I0XJX1</accession>
<dbReference type="EMBL" id="FOJU01000003">
    <property type="protein sequence ID" value="SFB01409.1"/>
    <property type="molecule type" value="Genomic_DNA"/>
</dbReference>
<dbReference type="InterPro" id="IPR012480">
    <property type="entry name" value="Hepar_II_III_C"/>
</dbReference>
<evidence type="ECO:0000313" key="3">
    <source>
        <dbReference type="EMBL" id="SFB01409.1"/>
    </source>
</evidence>
<sequence>MSQPRVPRGVGAMNRLQARLCGLTRPMTVLREMPLPEGAGDPDRGQELVEGHVHLAGVTGNGADLWEIPAPNANFEAARQGFGWLDDLSAAGTPRARTLAQTWTLGWITRFGRGGGPGWTPELAAFRLGQMLSHAEILLSGAAPEEVSRALGRHLLFLRRRWRAAPRGLPQLRAINALLKAKAFVEGAEVSARPLIRAAISDISAILTPEGGVASRAPDDLFAAFRALSDLRAAIAALGLAPSEDLDRVLTRSGAILRAVRHADGTLARFHGGGAGDPAAIDRALAQARLRGGPAQGLAMGYARRTAGRSTLIVDAAPPPTGPAAGSAHASTLAFELTSGRRPIIVSCGTSVDVDADWRRAGRASLSHSGLVLDGRSSARLQPETDMLTDGPRDVPAKLSLHGGSLRFEGGHDAYVAATGLTHARILDLSPDGRGLSGEDLVVTLDAAAGAQFRRALANTGGGGIPVQIRFHLHPDVEASPHPDGGVILVLPSGERWHFDHDGHAELTFAPSVYLEAGQREPRPTDQIILTGRATGEATRVRWQLTRTPDDHSVTRDLIAAALPLVPA</sequence>
<dbReference type="Pfam" id="PF07940">
    <property type="entry name" value="Hepar_II_III_C"/>
    <property type="match status" value="1"/>
</dbReference>
<evidence type="ECO:0000256" key="1">
    <source>
        <dbReference type="ARBA" id="ARBA00004196"/>
    </source>
</evidence>
<dbReference type="AlphaFoldDB" id="A0A1I0XJX1"/>
<feature type="domain" description="Heparinase II/III-like C-terminal" evidence="2">
    <location>
        <begin position="294"/>
        <end position="544"/>
    </location>
</feature>
<evidence type="ECO:0000259" key="2">
    <source>
        <dbReference type="Pfam" id="PF07940"/>
    </source>
</evidence>
<name>A0A1I0XJX1_9RHOB</name>
<dbReference type="Gene3D" id="1.50.10.100">
    <property type="entry name" value="Chondroitin AC/alginate lyase"/>
    <property type="match status" value="1"/>
</dbReference>
<keyword evidence="4" id="KW-1185">Reference proteome</keyword>
<dbReference type="Proteomes" id="UP000198796">
    <property type="component" value="Unassembled WGS sequence"/>
</dbReference>